<reference evidence="3 4" key="1">
    <citation type="submission" date="2015-01" db="EMBL/GenBank/DDBJ databases">
        <title>The Genome Sequence of Exophiala oligosperma CBS72588.</title>
        <authorList>
            <consortium name="The Broad Institute Genomics Platform"/>
            <person name="Cuomo C."/>
            <person name="de Hoog S."/>
            <person name="Gorbushina A."/>
            <person name="Stielow B."/>
            <person name="Teixiera M."/>
            <person name="Abouelleil A."/>
            <person name="Chapman S.B."/>
            <person name="Priest M."/>
            <person name="Young S.K."/>
            <person name="Wortman J."/>
            <person name="Nusbaum C."/>
            <person name="Birren B."/>
        </authorList>
    </citation>
    <scope>NUCLEOTIDE SEQUENCE [LARGE SCALE GENOMIC DNA]</scope>
    <source>
        <strain evidence="3 4">CBS 72588</strain>
    </source>
</reference>
<proteinExistence type="predicted"/>
<dbReference type="SUPFAM" id="SSF57884">
    <property type="entry name" value="Ada DNA repair protein, N-terminal domain (N-Ada 10)"/>
    <property type="match status" value="1"/>
</dbReference>
<dbReference type="Pfam" id="PF02805">
    <property type="entry name" value="Ada_Zn_binding"/>
    <property type="match status" value="1"/>
</dbReference>
<feature type="domain" description="Ada DNA repair metal-binding" evidence="2">
    <location>
        <begin position="8"/>
        <end position="71"/>
    </location>
</feature>
<dbReference type="VEuPathDB" id="FungiDB:PV06_02168"/>
<dbReference type="STRING" id="215243.A0A0D2EF12"/>
<dbReference type="EMBL" id="KN847333">
    <property type="protein sequence ID" value="KIW46499.1"/>
    <property type="molecule type" value="Genomic_DNA"/>
</dbReference>
<evidence type="ECO:0000313" key="4">
    <source>
        <dbReference type="Proteomes" id="UP000053342"/>
    </source>
</evidence>
<dbReference type="InterPro" id="IPR004026">
    <property type="entry name" value="Ada_DNA_repair_Zn-bd"/>
</dbReference>
<dbReference type="GO" id="GO:0008270">
    <property type="term" value="F:zinc ion binding"/>
    <property type="evidence" value="ECO:0007669"/>
    <property type="project" value="InterPro"/>
</dbReference>
<dbReference type="GO" id="GO:0006281">
    <property type="term" value="P:DNA repair"/>
    <property type="evidence" value="ECO:0007669"/>
    <property type="project" value="InterPro"/>
</dbReference>
<dbReference type="GO" id="GO:0003677">
    <property type="term" value="F:DNA binding"/>
    <property type="evidence" value="ECO:0007669"/>
    <property type="project" value="InterPro"/>
</dbReference>
<dbReference type="Gene3D" id="1.10.10.60">
    <property type="entry name" value="Homeodomain-like"/>
    <property type="match status" value="1"/>
</dbReference>
<dbReference type="AlphaFoldDB" id="A0A0D2EF12"/>
<dbReference type="GO" id="GO:0006355">
    <property type="term" value="P:regulation of DNA-templated transcription"/>
    <property type="evidence" value="ECO:0007669"/>
    <property type="project" value="InterPro"/>
</dbReference>
<evidence type="ECO:0000313" key="3">
    <source>
        <dbReference type="EMBL" id="KIW46499.1"/>
    </source>
</evidence>
<dbReference type="HOGENOM" id="CLU_000445_81_3_1"/>
<dbReference type="RefSeq" id="XP_016266715.1">
    <property type="nucleotide sequence ID" value="XM_016402818.1"/>
</dbReference>
<accession>A0A0D2EF12</accession>
<dbReference type="GO" id="GO:0008168">
    <property type="term" value="F:methyltransferase activity"/>
    <property type="evidence" value="ECO:0007669"/>
    <property type="project" value="InterPro"/>
</dbReference>
<evidence type="ECO:0000256" key="1">
    <source>
        <dbReference type="ARBA" id="ARBA00023159"/>
    </source>
</evidence>
<sequence>MSDIDHRRWLAVQSRSKHADQAFVYAVITTKIFCRPTCPARLARRANVKFYDTPVQAALAGFRPCKRCKPDRNHVEGSTITQPQRETVKKACEYIAMTKGNTTLKEVAQNVNISSRYLHGIFKDIIGSTPAVYTLKIRSQSNSELASPSSGHDLQVHDNSVTTSPVGGGCLPDDGDFAFMELNMKHYASVAAYEAVEEQLKLFDQEENILGWPQDEAMSTGLECSTDEFFDFSAYDSFSDPDVLDQFTFG</sequence>
<name>A0A0D2EF12_9EURO</name>
<gene>
    <name evidence="3" type="ORF">PV06_02168</name>
</gene>
<organism evidence="3 4">
    <name type="scientific">Exophiala oligosperma</name>
    <dbReference type="NCBI Taxonomy" id="215243"/>
    <lineage>
        <taxon>Eukaryota</taxon>
        <taxon>Fungi</taxon>
        <taxon>Dikarya</taxon>
        <taxon>Ascomycota</taxon>
        <taxon>Pezizomycotina</taxon>
        <taxon>Eurotiomycetes</taxon>
        <taxon>Chaetothyriomycetidae</taxon>
        <taxon>Chaetothyriales</taxon>
        <taxon>Herpotrichiellaceae</taxon>
        <taxon>Exophiala</taxon>
    </lineage>
</organism>
<dbReference type="Gene3D" id="3.40.10.10">
    <property type="entry name" value="DNA Methylphosphotriester Repair Domain"/>
    <property type="match status" value="1"/>
</dbReference>
<dbReference type="InterPro" id="IPR035451">
    <property type="entry name" value="Ada-like_dom_sf"/>
</dbReference>
<dbReference type="Proteomes" id="UP000053342">
    <property type="component" value="Unassembled WGS sequence"/>
</dbReference>
<dbReference type="GeneID" id="27354242"/>
<evidence type="ECO:0000259" key="2">
    <source>
        <dbReference type="Pfam" id="PF02805"/>
    </source>
</evidence>
<dbReference type="OrthoDB" id="2447880at2759"/>
<keyword evidence="1" id="KW-0010">Activator</keyword>
<protein>
    <recommendedName>
        <fullName evidence="2">Ada DNA repair metal-binding domain-containing protein</fullName>
    </recommendedName>
</protein>
<keyword evidence="4" id="KW-1185">Reference proteome</keyword>